<dbReference type="GeneID" id="86938283"/>
<dbReference type="AlphaFoldDB" id="A0A0L8A5R6"/>
<proteinExistence type="predicted"/>
<protein>
    <submittedName>
        <fullName evidence="1">ABC transporter substrate-binding protein</fullName>
    </submittedName>
</protein>
<gene>
    <name evidence="1" type="ORF">W7K_18185</name>
</gene>
<dbReference type="PROSITE" id="PS51257">
    <property type="entry name" value="PROKAR_LIPOPROTEIN"/>
    <property type="match status" value="1"/>
</dbReference>
<dbReference type="RefSeq" id="WP_010481441.1">
    <property type="nucleotide sequence ID" value="NZ_AJLO02000040.1"/>
</dbReference>
<organism evidence="1 2">
    <name type="scientific">Stenotrophomonas geniculata N1</name>
    <dbReference type="NCBI Taxonomy" id="1167641"/>
    <lineage>
        <taxon>Bacteria</taxon>
        <taxon>Pseudomonadati</taxon>
        <taxon>Pseudomonadota</taxon>
        <taxon>Gammaproteobacteria</taxon>
        <taxon>Lysobacterales</taxon>
        <taxon>Lysobacteraceae</taxon>
        <taxon>Stenotrophomonas</taxon>
    </lineage>
</organism>
<evidence type="ECO:0000313" key="1">
    <source>
        <dbReference type="EMBL" id="KOE97727.1"/>
    </source>
</evidence>
<dbReference type="Proteomes" id="UP000036890">
    <property type="component" value="Unassembled WGS sequence"/>
</dbReference>
<accession>A0A0L8A5R6</accession>
<evidence type="ECO:0000313" key="2">
    <source>
        <dbReference type="Proteomes" id="UP000036890"/>
    </source>
</evidence>
<name>A0A0L8A5R6_9GAMM</name>
<dbReference type="EMBL" id="AJLO02000040">
    <property type="protein sequence ID" value="KOE97727.1"/>
    <property type="molecule type" value="Genomic_DNA"/>
</dbReference>
<reference evidence="1 2" key="1">
    <citation type="journal article" date="2012" name="J. Bacteriol.">
        <title>Genome sequence of a novel nicotine-degrading strain, Pseudomonas geniculata N1.</title>
        <authorList>
            <person name="Tang H."/>
            <person name="Yu H."/>
            <person name="Tai C."/>
            <person name="Huang K."/>
            <person name="Liu Y."/>
            <person name="Wang L."/>
            <person name="Yao Y."/>
            <person name="Wu G."/>
            <person name="Xu P."/>
        </authorList>
    </citation>
    <scope>NUCLEOTIDE SEQUENCE [LARGE SCALE GENOMIC DNA]</scope>
    <source>
        <strain evidence="1 2">N1</strain>
    </source>
</reference>
<dbReference type="Gene3D" id="2.60.120.380">
    <property type="match status" value="1"/>
</dbReference>
<comment type="caution">
    <text evidence="1">The sequence shown here is derived from an EMBL/GenBank/DDBJ whole genome shotgun (WGS) entry which is preliminary data.</text>
</comment>
<sequence length="382" mass="39292">MRLAAITLAVATVLVAGGCNRLGGGGDAGKAASLDFDKPVSGEITSRSGINYNDGSHHQLYQIKLEDKQLVGLKLTGSLSGSIAVFNNGSLVASSNTGYEREGDVSLAFRANGGGTYQVAVNANGSTDYGPYRLRAEKLVPYDGKPLAGSGEIVDMLAGGSQDYTLQVDKAGLYEIRLVSDVFDPVLKLSGQGVDAENDDGGDSTNSRLTLSLKPGKYTLTARGLGDGVNGMFTLSANRIELPGNLVERDGTALPKSGSVYTMLDNDGRRRFLLTLDRPADVRLDAISSQVDTVLRVVGGDVELTDDDGGSGTNSRLEETLPAGHYTVDVSSLNNGAGMVEVRVQVEGASADGAAASAARAAADAAAAVADDAAAAVEAASR</sequence>
<dbReference type="OrthoDB" id="8893233at2"/>